<evidence type="ECO:0000256" key="7">
    <source>
        <dbReference type="SAM" id="Phobius"/>
    </source>
</evidence>
<feature type="transmembrane region" description="Helical" evidence="7">
    <location>
        <begin position="570"/>
        <end position="590"/>
    </location>
</feature>
<gene>
    <name evidence="9" type="ORF">F4553_002340</name>
</gene>
<evidence type="ECO:0000256" key="5">
    <source>
        <dbReference type="ARBA" id="ARBA00022989"/>
    </source>
</evidence>
<dbReference type="Pfam" id="PF03600">
    <property type="entry name" value="CitMHS"/>
    <property type="match status" value="1"/>
</dbReference>
<evidence type="ECO:0000313" key="10">
    <source>
        <dbReference type="Proteomes" id="UP000587527"/>
    </source>
</evidence>
<dbReference type="EMBL" id="JACHMN010000002">
    <property type="protein sequence ID" value="MBB5868961.1"/>
    <property type="molecule type" value="Genomic_DNA"/>
</dbReference>
<name>A0A841BQ54_9ACTN</name>
<evidence type="ECO:0000313" key="9">
    <source>
        <dbReference type="EMBL" id="MBB5868961.1"/>
    </source>
</evidence>
<proteinExistence type="predicted"/>
<dbReference type="GO" id="GO:0008324">
    <property type="term" value="F:monoatomic cation transmembrane transporter activity"/>
    <property type="evidence" value="ECO:0007669"/>
    <property type="project" value="InterPro"/>
</dbReference>
<feature type="transmembrane region" description="Helical" evidence="7">
    <location>
        <begin position="532"/>
        <end position="550"/>
    </location>
</feature>
<comment type="caution">
    <text evidence="9">The sequence shown here is derived from an EMBL/GenBank/DDBJ whole genome shotgun (WGS) entry which is preliminary data.</text>
</comment>
<dbReference type="PROSITE" id="PS51202">
    <property type="entry name" value="RCK_C"/>
    <property type="match status" value="1"/>
</dbReference>
<dbReference type="AlphaFoldDB" id="A0A841BQ54"/>
<feature type="domain" description="RCK C-terminal" evidence="8">
    <location>
        <begin position="301"/>
        <end position="383"/>
    </location>
</feature>
<feature type="transmembrane region" description="Helical" evidence="7">
    <location>
        <begin position="447"/>
        <end position="465"/>
    </location>
</feature>
<accession>A0A841BQ54</accession>
<dbReference type="InterPro" id="IPR036721">
    <property type="entry name" value="RCK_C_sf"/>
</dbReference>
<dbReference type="Proteomes" id="UP000587527">
    <property type="component" value="Unassembled WGS sequence"/>
</dbReference>
<dbReference type="InterPro" id="IPR004680">
    <property type="entry name" value="Cit_transptr-like_dom"/>
</dbReference>
<feature type="transmembrane region" description="Helical" evidence="7">
    <location>
        <begin position="172"/>
        <end position="196"/>
    </location>
</feature>
<keyword evidence="5 7" id="KW-1133">Transmembrane helix</keyword>
<dbReference type="SUPFAM" id="SSF116726">
    <property type="entry name" value="TrkA C-terminal domain-like"/>
    <property type="match status" value="1"/>
</dbReference>
<feature type="transmembrane region" description="Helical" evidence="7">
    <location>
        <begin position="404"/>
        <end position="435"/>
    </location>
</feature>
<feature type="transmembrane region" description="Helical" evidence="7">
    <location>
        <begin position="504"/>
        <end position="525"/>
    </location>
</feature>
<feature type="transmembrane region" description="Helical" evidence="7">
    <location>
        <begin position="98"/>
        <end position="123"/>
    </location>
</feature>
<feature type="transmembrane region" description="Helical" evidence="7">
    <location>
        <begin position="5"/>
        <end position="21"/>
    </location>
</feature>
<dbReference type="InterPro" id="IPR006037">
    <property type="entry name" value="RCK_C"/>
</dbReference>
<comment type="subcellular location">
    <subcellularLocation>
        <location evidence="1">Membrane</location>
        <topology evidence="1">Multi-pass membrane protein</topology>
    </subcellularLocation>
</comment>
<dbReference type="InterPro" id="IPR051679">
    <property type="entry name" value="DASS-Related_Transporters"/>
</dbReference>
<dbReference type="PANTHER" id="PTHR43652">
    <property type="entry name" value="BASIC AMINO ACID ANTIPORTER YFCC-RELATED"/>
    <property type="match status" value="1"/>
</dbReference>
<dbReference type="RefSeq" id="WP_184835281.1">
    <property type="nucleotide sequence ID" value="NZ_JACHMN010000002.1"/>
</dbReference>
<protein>
    <submittedName>
        <fullName evidence="9">Di/tricarboxylate transporter</fullName>
    </submittedName>
</protein>
<evidence type="ECO:0000256" key="6">
    <source>
        <dbReference type="ARBA" id="ARBA00023136"/>
    </source>
</evidence>
<evidence type="ECO:0000256" key="4">
    <source>
        <dbReference type="ARBA" id="ARBA00022737"/>
    </source>
</evidence>
<feature type="transmembrane region" description="Helical" evidence="7">
    <location>
        <begin position="55"/>
        <end position="78"/>
    </location>
</feature>
<dbReference type="PANTHER" id="PTHR43652:SF2">
    <property type="entry name" value="BASIC AMINO ACID ANTIPORTER YFCC-RELATED"/>
    <property type="match status" value="1"/>
</dbReference>
<evidence type="ECO:0000256" key="2">
    <source>
        <dbReference type="ARBA" id="ARBA00022448"/>
    </source>
</evidence>
<keyword evidence="2" id="KW-0813">Transport</keyword>
<dbReference type="Gene3D" id="3.30.70.1450">
    <property type="entry name" value="Regulator of K+ conductance, C-terminal domain"/>
    <property type="match status" value="1"/>
</dbReference>
<keyword evidence="6 7" id="KW-0472">Membrane</keyword>
<feature type="transmembrane region" description="Helical" evidence="7">
    <location>
        <begin position="477"/>
        <end position="498"/>
    </location>
</feature>
<feature type="transmembrane region" description="Helical" evidence="7">
    <location>
        <begin position="27"/>
        <end position="48"/>
    </location>
</feature>
<evidence type="ECO:0000256" key="3">
    <source>
        <dbReference type="ARBA" id="ARBA00022692"/>
    </source>
</evidence>
<keyword evidence="4" id="KW-0677">Repeat</keyword>
<dbReference type="GO" id="GO:0005886">
    <property type="term" value="C:plasma membrane"/>
    <property type="evidence" value="ECO:0007669"/>
    <property type="project" value="TreeGrafter"/>
</dbReference>
<sequence>MSQAGIAFTVLGAVIVLFVWNRLPVEIVALGAALALFLSGVLGVEQIFAGFGDPVIIFIASLFVVSEALDATGVTAWAGQELISRTGTSRPRQLLLTMLLVACLTALISVNGAVAALLPMVVVMAVRLGRSPSGLVMPLAFAAHAGSLLALTGTPINVIASEAAQSAGGDGFGFFSFALVGIPLVLGVCAIAVLFGDRLLPQRRPKSIPPDLSRHAGTLVQQYRLDEDAFRLAVSPGSPLIGTAPLPGSGSAAPGVVVIGAQCGSVLDAGDVLIVRGELAAVGAYAARSGLSFLAGPVADHVAGALLNRELGVAEVVVGPRSELVGDTAFPGMAARDGDLVVLAVQRKGYDQGPAPTTLAVGDTLLLQGTWQALNRHDDFLVVDSPSAVRRQAVPLGPGAKRALAVLIAMVVLLATGAVPPAVAGLLAAGAMVLLRVVTMSQAYRGISWTTIVIVGAMIPLSVAIQESGAAATLAHGLVAVVGDLGPYALLVGVFLLTAVLGQMISNMATALIVIPVAISAAGELGVSVRPVLMCVTIAAAASFLTPVATPANMMVMGPGGYRFGDYWKLGLPMLAWFFVVAVGAVPLFWPF</sequence>
<dbReference type="GO" id="GO:0006813">
    <property type="term" value="P:potassium ion transport"/>
    <property type="evidence" value="ECO:0007669"/>
    <property type="project" value="InterPro"/>
</dbReference>
<reference evidence="9 10" key="1">
    <citation type="submission" date="2020-08" db="EMBL/GenBank/DDBJ databases">
        <title>Sequencing the genomes of 1000 actinobacteria strains.</title>
        <authorList>
            <person name="Klenk H.-P."/>
        </authorList>
    </citation>
    <scope>NUCLEOTIDE SEQUENCE [LARGE SCALE GENOMIC DNA]</scope>
    <source>
        <strain evidence="9 10">DSM 45362</strain>
    </source>
</reference>
<organism evidence="9 10">
    <name type="scientific">Allocatelliglobosispora scoriae</name>
    <dbReference type="NCBI Taxonomy" id="643052"/>
    <lineage>
        <taxon>Bacteria</taxon>
        <taxon>Bacillati</taxon>
        <taxon>Actinomycetota</taxon>
        <taxon>Actinomycetes</taxon>
        <taxon>Micromonosporales</taxon>
        <taxon>Micromonosporaceae</taxon>
        <taxon>Allocatelliglobosispora</taxon>
    </lineage>
</organism>
<keyword evidence="3 7" id="KW-0812">Transmembrane</keyword>
<keyword evidence="10" id="KW-1185">Reference proteome</keyword>
<evidence type="ECO:0000256" key="1">
    <source>
        <dbReference type="ARBA" id="ARBA00004141"/>
    </source>
</evidence>
<evidence type="ECO:0000259" key="8">
    <source>
        <dbReference type="PROSITE" id="PS51202"/>
    </source>
</evidence>